<sequence>MKKFNLLFILLILPVFFFAKKDTLTLVDLNERMSVLENYKENIDKTAKIDYDNSIKEFKKNTEETSKSLFWLFGGLTVAAIAALGVNLYNHFWGLNKKINEKITDKIETIIEQKREDIISIIKDEEYERILKRTKKILTISSSQESEEQVKNTFSKMNFNNVIFRVKDNFTTIPDNDIIVFNNINGELDQQYIDTIVSQINDEEKCYIGYTINNLARHEQFNFANSRFTLYHQILNTLKFSDLSSAIS</sequence>
<gene>
    <name evidence="3" type="ORF">QWT87_11535</name>
</gene>
<keyword evidence="1" id="KW-0812">Transmembrane</keyword>
<dbReference type="EMBL" id="JAULSJ010000015">
    <property type="protein sequence ID" value="MDO3425521.1"/>
    <property type="molecule type" value="Genomic_DNA"/>
</dbReference>
<evidence type="ECO:0000259" key="2">
    <source>
        <dbReference type="Pfam" id="PF20299"/>
    </source>
</evidence>
<feature type="transmembrane region" description="Helical" evidence="1">
    <location>
        <begin position="69"/>
        <end position="89"/>
    </location>
</feature>
<keyword evidence="1" id="KW-0472">Membrane</keyword>
<comment type="caution">
    <text evidence="3">The sequence shown here is derived from an EMBL/GenBank/DDBJ whole genome shotgun (WGS) entry which is preliminary data.</text>
</comment>
<keyword evidence="1" id="KW-1133">Transmembrane helix</keyword>
<reference evidence="3" key="1">
    <citation type="submission" date="2023-07" db="EMBL/GenBank/DDBJ databases">
        <title>AMR profile of multidrug- resistance Chryseobacterium gambrini related strain.</title>
        <authorList>
            <person name="Kirdat K."/>
            <person name="Bhatt A."/>
            <person name="Kuyare S."/>
            <person name="Yadav A."/>
        </authorList>
    </citation>
    <scope>NUCLEOTIDE SEQUENCE</scope>
    <source>
        <strain evidence="3">APV-1</strain>
    </source>
</reference>
<name>A0ABT8U377_9FLAO</name>
<organism evidence="3 4">
    <name type="scientific">Chryseobacterium urinae</name>
    <dbReference type="NCBI Taxonomy" id="3058400"/>
    <lineage>
        <taxon>Bacteria</taxon>
        <taxon>Pseudomonadati</taxon>
        <taxon>Bacteroidota</taxon>
        <taxon>Flavobacteriia</taxon>
        <taxon>Flavobacteriales</taxon>
        <taxon>Weeksellaceae</taxon>
        <taxon>Chryseobacterium group</taxon>
        <taxon>Chryseobacterium</taxon>
    </lineage>
</organism>
<dbReference type="Pfam" id="PF20299">
    <property type="entry name" value="NARF"/>
    <property type="match status" value="1"/>
</dbReference>
<protein>
    <recommendedName>
        <fullName evidence="2">Nucleotidyltransferase-Associated Rossmannoid Fold domain-containing protein</fullName>
    </recommendedName>
</protein>
<proteinExistence type="predicted"/>
<dbReference type="RefSeq" id="WP_302716205.1">
    <property type="nucleotide sequence ID" value="NZ_JAULSJ010000015.1"/>
</dbReference>
<dbReference type="InterPro" id="IPR046877">
    <property type="entry name" value="NARF"/>
</dbReference>
<keyword evidence="4" id="KW-1185">Reference proteome</keyword>
<accession>A0ABT8U377</accession>
<dbReference type="Proteomes" id="UP001168128">
    <property type="component" value="Unassembled WGS sequence"/>
</dbReference>
<feature type="domain" description="Nucleotidyltransferase-Associated Rossmannoid Fold" evidence="2">
    <location>
        <begin position="135"/>
        <end position="242"/>
    </location>
</feature>
<evidence type="ECO:0000313" key="4">
    <source>
        <dbReference type="Proteomes" id="UP001168128"/>
    </source>
</evidence>
<evidence type="ECO:0000313" key="3">
    <source>
        <dbReference type="EMBL" id="MDO3425521.1"/>
    </source>
</evidence>
<evidence type="ECO:0000256" key="1">
    <source>
        <dbReference type="SAM" id="Phobius"/>
    </source>
</evidence>